<sequence length="111" mass="12755">MNEMTASWIKLGEPFGGCLIAVITRSCCEDFAVISMQGIPVEIREDRSIAQSIQQIEGYENPWKLIAIAATIQACREMLSRWKSHGQYNSYSVWDRVEIIVQKDFRKLNLE</sequence>
<organism evidence="1 2">
    <name type="scientific">Ancylostoma ceylanicum</name>
    <dbReference type="NCBI Taxonomy" id="53326"/>
    <lineage>
        <taxon>Eukaryota</taxon>
        <taxon>Metazoa</taxon>
        <taxon>Ecdysozoa</taxon>
        <taxon>Nematoda</taxon>
        <taxon>Chromadorea</taxon>
        <taxon>Rhabditida</taxon>
        <taxon>Rhabditina</taxon>
        <taxon>Rhabditomorpha</taxon>
        <taxon>Strongyloidea</taxon>
        <taxon>Ancylostomatidae</taxon>
        <taxon>Ancylostomatinae</taxon>
        <taxon>Ancylostoma</taxon>
    </lineage>
</organism>
<accession>A0A016VKI2</accession>
<keyword evidence="2" id="KW-1185">Reference proteome</keyword>
<name>A0A016VKI2_9BILA</name>
<evidence type="ECO:0000313" key="1">
    <source>
        <dbReference type="EMBL" id="EYC27278.1"/>
    </source>
</evidence>
<dbReference type="AlphaFoldDB" id="A0A016VKI2"/>
<comment type="caution">
    <text evidence="1">The sequence shown here is derived from an EMBL/GenBank/DDBJ whole genome shotgun (WGS) entry which is preliminary data.</text>
</comment>
<dbReference type="EMBL" id="JARK01001345">
    <property type="protein sequence ID" value="EYC27278.1"/>
    <property type="molecule type" value="Genomic_DNA"/>
</dbReference>
<dbReference type="OrthoDB" id="5804615at2759"/>
<gene>
    <name evidence="1" type="primary">Acey_s0009.g622</name>
    <name evidence="1" type="ORF">Y032_0009g622</name>
</gene>
<dbReference type="STRING" id="53326.A0A016VKI2"/>
<reference evidence="2" key="1">
    <citation type="journal article" date="2015" name="Nat. Genet.">
        <title>The genome and transcriptome of the zoonotic hookworm Ancylostoma ceylanicum identify infection-specific gene families.</title>
        <authorList>
            <person name="Schwarz E.M."/>
            <person name="Hu Y."/>
            <person name="Antoshechkin I."/>
            <person name="Miller M.M."/>
            <person name="Sternberg P.W."/>
            <person name="Aroian R.V."/>
        </authorList>
    </citation>
    <scope>NUCLEOTIDE SEQUENCE</scope>
    <source>
        <strain evidence="2">HY135</strain>
    </source>
</reference>
<proteinExistence type="predicted"/>
<protein>
    <submittedName>
        <fullName evidence="1">Uncharacterized protein</fullName>
    </submittedName>
</protein>
<dbReference type="Proteomes" id="UP000024635">
    <property type="component" value="Unassembled WGS sequence"/>
</dbReference>
<evidence type="ECO:0000313" key="2">
    <source>
        <dbReference type="Proteomes" id="UP000024635"/>
    </source>
</evidence>